<organism evidence="2 3">
    <name type="scientific">Brassica campestris</name>
    <name type="common">Field mustard</name>
    <dbReference type="NCBI Taxonomy" id="3711"/>
    <lineage>
        <taxon>Eukaryota</taxon>
        <taxon>Viridiplantae</taxon>
        <taxon>Streptophyta</taxon>
        <taxon>Embryophyta</taxon>
        <taxon>Tracheophyta</taxon>
        <taxon>Spermatophyta</taxon>
        <taxon>Magnoliopsida</taxon>
        <taxon>eudicotyledons</taxon>
        <taxon>Gunneridae</taxon>
        <taxon>Pentapetalae</taxon>
        <taxon>rosids</taxon>
        <taxon>malvids</taxon>
        <taxon>Brassicales</taxon>
        <taxon>Brassicaceae</taxon>
        <taxon>Brassiceae</taxon>
        <taxon>Brassica</taxon>
    </lineage>
</organism>
<evidence type="ECO:0000313" key="3">
    <source>
        <dbReference type="Proteomes" id="UP000011750"/>
    </source>
</evidence>
<proteinExistence type="predicted"/>
<dbReference type="Proteomes" id="UP000011750">
    <property type="component" value="Chromosome A10"/>
</dbReference>
<dbReference type="Gramene" id="Bra002365.1">
    <property type="protein sequence ID" value="Bra002365.1-P"/>
    <property type="gene ID" value="Bra002365"/>
</dbReference>
<dbReference type="HOGENOM" id="CLU_2295668_0_0_1"/>
<sequence>MQAGSSLLNEGGAETTELVHRCCNTAVAAAEKEWCESGRRCGGQREGQLKKESGGAVGEGDGGDETELIGSRRRRCEEWERCVEREKWLEKDLGRGKEWDC</sequence>
<dbReference type="AlphaFoldDB" id="M4CDT4"/>
<keyword evidence="3" id="KW-1185">Reference proteome</keyword>
<dbReference type="InParanoid" id="M4CDT4"/>
<evidence type="ECO:0000256" key="1">
    <source>
        <dbReference type="SAM" id="MobiDB-lite"/>
    </source>
</evidence>
<reference evidence="2 3" key="1">
    <citation type="journal article" date="2011" name="Nat. Genet.">
        <title>The genome of the mesopolyploid crop species Brassica rapa.</title>
        <authorList>
            <consortium name="Brassica rapa Genome Sequencing Project Consortium"/>
            <person name="Wang X."/>
            <person name="Wang H."/>
            <person name="Wang J."/>
            <person name="Sun R."/>
            <person name="Wu J."/>
            <person name="Liu S."/>
            <person name="Bai Y."/>
            <person name="Mun J.H."/>
            <person name="Bancroft I."/>
            <person name="Cheng F."/>
            <person name="Huang S."/>
            <person name="Li X."/>
            <person name="Hua W."/>
            <person name="Wang J."/>
            <person name="Wang X."/>
            <person name="Freeling M."/>
            <person name="Pires J.C."/>
            <person name="Paterson A.H."/>
            <person name="Chalhoub B."/>
            <person name="Wang B."/>
            <person name="Hayward A."/>
            <person name="Sharpe A.G."/>
            <person name="Park B.S."/>
            <person name="Weisshaar B."/>
            <person name="Liu B."/>
            <person name="Li B."/>
            <person name="Liu B."/>
            <person name="Tong C."/>
            <person name="Song C."/>
            <person name="Duran C."/>
            <person name="Peng C."/>
            <person name="Geng C."/>
            <person name="Koh C."/>
            <person name="Lin C."/>
            <person name="Edwards D."/>
            <person name="Mu D."/>
            <person name="Shen D."/>
            <person name="Soumpourou E."/>
            <person name="Li F."/>
            <person name="Fraser F."/>
            <person name="Conant G."/>
            <person name="Lassalle G."/>
            <person name="King G.J."/>
            <person name="Bonnema G."/>
            <person name="Tang H."/>
            <person name="Wang H."/>
            <person name="Belcram H."/>
            <person name="Zhou H."/>
            <person name="Hirakawa H."/>
            <person name="Abe H."/>
            <person name="Guo H."/>
            <person name="Wang H."/>
            <person name="Jin H."/>
            <person name="Parkin I.A."/>
            <person name="Batley J."/>
            <person name="Kim J.S."/>
            <person name="Just J."/>
            <person name="Li J."/>
            <person name="Xu J."/>
            <person name="Deng J."/>
            <person name="Kim J.A."/>
            <person name="Li J."/>
            <person name="Yu J."/>
            <person name="Meng J."/>
            <person name="Wang J."/>
            <person name="Min J."/>
            <person name="Poulain J."/>
            <person name="Wang J."/>
            <person name="Hatakeyama K."/>
            <person name="Wu K."/>
            <person name="Wang L."/>
            <person name="Fang L."/>
            <person name="Trick M."/>
            <person name="Links M.G."/>
            <person name="Zhao M."/>
            <person name="Jin M."/>
            <person name="Ramchiary N."/>
            <person name="Drou N."/>
            <person name="Berkman P.J."/>
            <person name="Cai Q."/>
            <person name="Huang Q."/>
            <person name="Li R."/>
            <person name="Tabata S."/>
            <person name="Cheng S."/>
            <person name="Zhang S."/>
            <person name="Zhang S."/>
            <person name="Huang S."/>
            <person name="Sato S."/>
            <person name="Sun S."/>
            <person name="Kwon S.J."/>
            <person name="Choi S.R."/>
            <person name="Lee T.H."/>
            <person name="Fan W."/>
            <person name="Zhao X."/>
            <person name="Tan X."/>
            <person name="Xu X."/>
            <person name="Wang Y."/>
            <person name="Qiu Y."/>
            <person name="Yin Y."/>
            <person name="Li Y."/>
            <person name="Du Y."/>
            <person name="Liao Y."/>
            <person name="Lim Y."/>
            <person name="Narusaka Y."/>
            <person name="Wang Y."/>
            <person name="Wang Z."/>
            <person name="Li Z."/>
            <person name="Wang Z."/>
            <person name="Xiong Z."/>
            <person name="Zhang Z."/>
        </authorList>
    </citation>
    <scope>NUCLEOTIDE SEQUENCE [LARGE SCALE GENOMIC DNA]</scope>
    <source>
        <strain evidence="2 3">cv. Chiifu-401-42</strain>
    </source>
</reference>
<evidence type="ECO:0000313" key="2">
    <source>
        <dbReference type="EnsemblPlants" id="Bra002365.1-P"/>
    </source>
</evidence>
<reference evidence="2" key="3">
    <citation type="submission" date="2023-03" db="UniProtKB">
        <authorList>
            <consortium name="EnsemblPlants"/>
        </authorList>
    </citation>
    <scope>IDENTIFICATION</scope>
    <source>
        <strain evidence="2">cv. Chiifu-401-42</strain>
    </source>
</reference>
<feature type="region of interest" description="Disordered" evidence="1">
    <location>
        <begin position="39"/>
        <end position="66"/>
    </location>
</feature>
<reference evidence="2 3" key="2">
    <citation type="journal article" date="2018" name="Hortic Res">
        <title>Improved Brassica rapa reference genome by single-molecule sequencing and chromosome conformation capture technologies.</title>
        <authorList>
            <person name="Zhang L."/>
            <person name="Cai X."/>
            <person name="Wu J."/>
            <person name="Liu M."/>
            <person name="Grob S."/>
            <person name="Cheng F."/>
            <person name="Liang J."/>
            <person name="Cai C."/>
            <person name="Liu Z."/>
            <person name="Liu B."/>
            <person name="Wang F."/>
            <person name="Li S."/>
            <person name="Liu F."/>
            <person name="Li X."/>
            <person name="Cheng L."/>
            <person name="Yang W."/>
            <person name="Li M.H."/>
            <person name="Grossniklaus U."/>
            <person name="Zheng H."/>
            <person name="Wang X."/>
        </authorList>
    </citation>
    <scope>NUCLEOTIDE SEQUENCE [LARGE SCALE GENOMIC DNA]</scope>
    <source>
        <strain evidence="2 3">cv. Chiifu-401-42</strain>
    </source>
</reference>
<accession>M4CDT4</accession>
<name>M4CDT4_BRACM</name>
<protein>
    <submittedName>
        <fullName evidence="2">Uncharacterized protein</fullName>
    </submittedName>
</protein>
<dbReference type="EnsemblPlants" id="Bra002365.1">
    <property type="protein sequence ID" value="Bra002365.1-P"/>
    <property type="gene ID" value="Bra002365"/>
</dbReference>